<protein>
    <recommendedName>
        <fullName evidence="3">VWFA domain-containing protein</fullName>
    </recommendedName>
</protein>
<accession>A0A1B2ENU4</accession>
<keyword evidence="1" id="KW-0732">Signal</keyword>
<dbReference type="InterPro" id="IPR036465">
    <property type="entry name" value="vWFA_dom_sf"/>
</dbReference>
<evidence type="ECO:0008006" key="3">
    <source>
        <dbReference type="Google" id="ProtNLM"/>
    </source>
</evidence>
<feature type="chain" id="PRO_5008536063" description="VWFA domain-containing protein" evidence="1">
    <location>
        <begin position="19"/>
        <end position="257"/>
    </location>
</feature>
<dbReference type="Pfam" id="PF06707">
    <property type="entry name" value="DUF1194"/>
    <property type="match status" value="1"/>
</dbReference>
<gene>
    <name evidence="2" type="ORF">BB934_07450</name>
</gene>
<dbReference type="AlphaFoldDB" id="A0A1B2ENU4"/>
<evidence type="ECO:0000313" key="2">
    <source>
        <dbReference type="EMBL" id="ANY81647.1"/>
    </source>
</evidence>
<evidence type="ECO:0000256" key="1">
    <source>
        <dbReference type="SAM" id="SignalP"/>
    </source>
</evidence>
<organism evidence="2">
    <name type="scientific">Microvirga ossetica</name>
    <dbReference type="NCBI Taxonomy" id="1882682"/>
    <lineage>
        <taxon>Bacteria</taxon>
        <taxon>Pseudomonadati</taxon>
        <taxon>Pseudomonadota</taxon>
        <taxon>Alphaproteobacteria</taxon>
        <taxon>Hyphomicrobiales</taxon>
        <taxon>Methylobacteriaceae</taxon>
        <taxon>Microvirga</taxon>
    </lineage>
</organism>
<proteinExistence type="predicted"/>
<dbReference type="SUPFAM" id="SSF53300">
    <property type="entry name" value="vWA-like"/>
    <property type="match status" value="1"/>
</dbReference>
<feature type="signal peptide" evidence="1">
    <location>
        <begin position="1"/>
        <end position="18"/>
    </location>
</feature>
<name>A0A1B2ENU4_9HYPH</name>
<reference evidence="2" key="1">
    <citation type="submission" date="2016-07" db="EMBL/GenBank/DDBJ databases">
        <title>Microvirga ossetica sp. nov. a new species of rhizobia isolated from root nodules of the legume species Vicia alpestris Steven originated from North Ossetia region in the Caucasus.</title>
        <authorList>
            <person name="Safronova V.I."/>
            <person name="Kuznetsova I.G."/>
            <person name="Sazanova A.L."/>
            <person name="Belimov A."/>
            <person name="Andronov E."/>
            <person name="Osledkin Y.S."/>
            <person name="Onishchuk O.P."/>
            <person name="Kurchak O.N."/>
            <person name="Shaposhnikov A.I."/>
            <person name="Willems A."/>
            <person name="Tikhonovich I.A."/>
        </authorList>
    </citation>
    <scope>NUCLEOTIDE SEQUENCE [LARGE SCALE GENOMIC DNA]</scope>
    <source>
        <strain evidence="2">V5/3M</strain>
    </source>
</reference>
<dbReference type="Gene3D" id="3.40.50.410">
    <property type="entry name" value="von Willebrand factor, type A domain"/>
    <property type="match status" value="1"/>
</dbReference>
<dbReference type="EMBL" id="CP016616">
    <property type="protein sequence ID" value="ANY81647.1"/>
    <property type="molecule type" value="Genomic_DNA"/>
</dbReference>
<sequence length="257" mass="28221">MPFLTAFLFLGGSVSASAQTTVDLALVLAVDVSPSMEFDEQEMQRHGFIEAFRSTEVHNAVRKGAIGRIAVMYVEWADASLQEIVVPWTVIEHPADGFKFAASLAGHSMRRGRHTSISSAIDFGVRKLRESPVHASRQVIDISGDGVNNQGRMVTKARDEAIAQDITINGLPIMLKRPDPDGSGLESLDLYFRDCVIGGPGAFLIPVRKRSHFIEAIREKIVREVAGLPPFQSLTQPARNERSQCFHDPCSEEGSFC</sequence>
<dbReference type="InterPro" id="IPR010607">
    <property type="entry name" value="DUF1194"/>
</dbReference>
<dbReference type="KEGG" id="moc:BB934_07450"/>